<comment type="cofactor">
    <cofactor evidence="15">
        <name>Mg(2+)</name>
        <dbReference type="ChEBI" id="CHEBI:18420"/>
    </cofactor>
    <text evidence="15">Binds 2 magnesium ions per subunit.</text>
</comment>
<evidence type="ECO:0000256" key="13">
    <source>
        <dbReference type="ARBA" id="ARBA00023204"/>
    </source>
</evidence>
<feature type="binding site" evidence="15">
    <location>
        <position position="103"/>
    </location>
    <ligand>
        <name>Mg(2+)</name>
        <dbReference type="ChEBI" id="CHEBI:18420"/>
    </ligand>
</feature>
<dbReference type="InterPro" id="IPR043502">
    <property type="entry name" value="DNA/RNA_pol_sf"/>
</dbReference>
<dbReference type="Gene3D" id="3.40.1170.60">
    <property type="match status" value="1"/>
</dbReference>
<evidence type="ECO:0000256" key="7">
    <source>
        <dbReference type="ARBA" id="ARBA00022705"/>
    </source>
</evidence>
<evidence type="ECO:0000256" key="2">
    <source>
        <dbReference type="ARBA" id="ARBA00010945"/>
    </source>
</evidence>
<keyword evidence="5 15" id="KW-0808">Transferase</keyword>
<evidence type="ECO:0000256" key="6">
    <source>
        <dbReference type="ARBA" id="ARBA00022695"/>
    </source>
</evidence>
<keyword evidence="4 15" id="KW-0963">Cytoplasm</keyword>
<keyword evidence="9 15" id="KW-0227">DNA damage</keyword>
<dbReference type="Pfam" id="PF21999">
    <property type="entry name" value="IMS_HHH_1"/>
    <property type="match status" value="1"/>
</dbReference>
<keyword evidence="6 15" id="KW-0548">Nucleotidyltransferase</keyword>
<dbReference type="SUPFAM" id="SSF56672">
    <property type="entry name" value="DNA/RNA polymerases"/>
    <property type="match status" value="1"/>
</dbReference>
<keyword evidence="12 15" id="KW-0238">DNA-binding</keyword>
<dbReference type="InterPro" id="IPR036775">
    <property type="entry name" value="DNA_pol_Y-fam_lit_finger_sf"/>
</dbReference>
<dbReference type="InterPro" id="IPR017961">
    <property type="entry name" value="DNA_pol_Y-fam_little_finger"/>
</dbReference>
<evidence type="ECO:0000256" key="4">
    <source>
        <dbReference type="ARBA" id="ARBA00022490"/>
    </source>
</evidence>
<dbReference type="GO" id="GO:0006261">
    <property type="term" value="P:DNA-templated DNA replication"/>
    <property type="evidence" value="ECO:0007669"/>
    <property type="project" value="UniProtKB-UniRule"/>
</dbReference>
<dbReference type="GO" id="GO:0003887">
    <property type="term" value="F:DNA-directed DNA polymerase activity"/>
    <property type="evidence" value="ECO:0007669"/>
    <property type="project" value="UniProtKB-UniRule"/>
</dbReference>
<comment type="subunit">
    <text evidence="15">Monomer.</text>
</comment>
<reference evidence="17 18" key="1">
    <citation type="submission" date="2016-07" db="EMBL/GenBank/DDBJ databases">
        <title>Genome of Pelobium manganitolerans.</title>
        <authorList>
            <person name="Wu S."/>
            <person name="Wang G."/>
        </authorList>
    </citation>
    <scope>NUCLEOTIDE SEQUENCE [LARGE SCALE GENOMIC DNA]</scope>
    <source>
        <strain evidence="17 18">YS-25</strain>
    </source>
</reference>
<evidence type="ECO:0000259" key="16">
    <source>
        <dbReference type="PROSITE" id="PS50173"/>
    </source>
</evidence>
<dbReference type="EC" id="2.7.7.7" evidence="15"/>
<keyword evidence="13 15" id="KW-0234">DNA repair</keyword>
<dbReference type="Gene3D" id="1.10.150.20">
    <property type="entry name" value="5' to 3' exonuclease, C-terminal subdomain"/>
    <property type="match status" value="1"/>
</dbReference>
<evidence type="ECO:0000256" key="10">
    <source>
        <dbReference type="ARBA" id="ARBA00022842"/>
    </source>
</evidence>
<dbReference type="NCBIfam" id="NF002677">
    <property type="entry name" value="PRK02406.1"/>
    <property type="match status" value="1"/>
</dbReference>
<dbReference type="HAMAP" id="MF_01113">
    <property type="entry name" value="DNApol_IV"/>
    <property type="match status" value="1"/>
</dbReference>
<comment type="catalytic activity">
    <reaction evidence="14 15">
        <text>DNA(n) + a 2'-deoxyribonucleoside 5'-triphosphate = DNA(n+1) + diphosphate</text>
        <dbReference type="Rhea" id="RHEA:22508"/>
        <dbReference type="Rhea" id="RHEA-COMP:17339"/>
        <dbReference type="Rhea" id="RHEA-COMP:17340"/>
        <dbReference type="ChEBI" id="CHEBI:33019"/>
        <dbReference type="ChEBI" id="CHEBI:61560"/>
        <dbReference type="ChEBI" id="CHEBI:173112"/>
        <dbReference type="EC" id="2.7.7.7"/>
    </reaction>
</comment>
<dbReference type="OrthoDB" id="9808813at2"/>
<keyword evidence="11 15" id="KW-0239">DNA-directed DNA polymerase</keyword>
<evidence type="ECO:0000256" key="14">
    <source>
        <dbReference type="ARBA" id="ARBA00049244"/>
    </source>
</evidence>
<sequence length="392" mass="43908">MQKQIVHIDLDSFFVSVECRKNPDLRGKPVAIGNANGRGVVASCSYEARKFGVHSAMPSRQAQKLCPQLIFVSSNYGDYIQASREVTSIIEDAVPLFEKSSIDEFYIDLSGMEKFFGTLSYAVQLREKIISETHLPISFGLSKNKTISKIATGFAKPNGYKHVELGTEKAFLAPLSVSKIPMIGKKTSEKLQQLGLHTIGDLQKLSKQHLVAKFGKQGEVMYLKANGLDEGVIIPHSDRKSISTEHTFGEDTVDAERLQTVIISMTEELCYKMRKENFVAGCISVKIRYEDFSTFNQQMSISYSAADHLLIKLVKQLFEKLYQKGRAVRLIGVRLSDLVRGHHQIHLFDDSEGQIELYKALDNINNKYGSKTVHRAATASVKIRSHNPFGKE</sequence>
<evidence type="ECO:0000256" key="8">
    <source>
        <dbReference type="ARBA" id="ARBA00022723"/>
    </source>
</evidence>
<feature type="domain" description="UmuC" evidence="16">
    <location>
        <begin position="5"/>
        <end position="184"/>
    </location>
</feature>
<evidence type="ECO:0000256" key="12">
    <source>
        <dbReference type="ARBA" id="ARBA00023125"/>
    </source>
</evidence>
<dbReference type="CDD" id="cd03586">
    <property type="entry name" value="PolY_Pol_IV_kappa"/>
    <property type="match status" value="1"/>
</dbReference>
<evidence type="ECO:0000313" key="17">
    <source>
        <dbReference type="EMBL" id="RKD13829.1"/>
    </source>
</evidence>
<evidence type="ECO:0000256" key="9">
    <source>
        <dbReference type="ARBA" id="ARBA00022763"/>
    </source>
</evidence>
<dbReference type="Gene3D" id="3.30.70.270">
    <property type="match status" value="1"/>
</dbReference>
<name>A0A419S3F2_9SPHI</name>
<dbReference type="PANTHER" id="PTHR11076">
    <property type="entry name" value="DNA REPAIR POLYMERASE UMUC / TRANSFERASE FAMILY MEMBER"/>
    <property type="match status" value="1"/>
</dbReference>
<dbReference type="AlphaFoldDB" id="A0A419S3F2"/>
<dbReference type="GO" id="GO:0006281">
    <property type="term" value="P:DNA repair"/>
    <property type="evidence" value="ECO:0007669"/>
    <property type="project" value="UniProtKB-UniRule"/>
</dbReference>
<comment type="function">
    <text evidence="15">Poorly processive, error-prone DNA polymerase involved in untargeted mutagenesis. Copies undamaged DNA at stalled replication forks, which arise in vivo from mismatched or misaligned primer ends. These misaligned primers can be extended by PolIV. Exhibits no 3'-5' exonuclease (proofreading) activity. May be involved in translesional synthesis, in conjunction with the beta clamp from PolIII.</text>
</comment>
<dbReference type="GO" id="GO:0003684">
    <property type="term" value="F:damaged DNA binding"/>
    <property type="evidence" value="ECO:0007669"/>
    <property type="project" value="InterPro"/>
</dbReference>
<evidence type="ECO:0000256" key="15">
    <source>
        <dbReference type="HAMAP-Rule" id="MF_01113"/>
    </source>
</evidence>
<dbReference type="FunFam" id="3.40.1170.60:FF:000001">
    <property type="entry name" value="DNA polymerase IV"/>
    <property type="match status" value="1"/>
</dbReference>
<comment type="caution">
    <text evidence="17">The sequence shown here is derived from an EMBL/GenBank/DDBJ whole genome shotgun (WGS) entry which is preliminary data.</text>
</comment>
<evidence type="ECO:0000256" key="3">
    <source>
        <dbReference type="ARBA" id="ARBA00022457"/>
    </source>
</evidence>
<dbReference type="SUPFAM" id="SSF100879">
    <property type="entry name" value="Lesion bypass DNA polymerase (Y-family), little finger domain"/>
    <property type="match status" value="1"/>
</dbReference>
<keyword evidence="18" id="KW-1185">Reference proteome</keyword>
<dbReference type="PANTHER" id="PTHR11076:SF33">
    <property type="entry name" value="DNA POLYMERASE KAPPA"/>
    <property type="match status" value="1"/>
</dbReference>
<feature type="site" description="Substrate discrimination" evidence="15">
    <location>
        <position position="14"/>
    </location>
</feature>
<evidence type="ECO:0000313" key="18">
    <source>
        <dbReference type="Proteomes" id="UP000283433"/>
    </source>
</evidence>
<dbReference type="GO" id="GO:0000287">
    <property type="term" value="F:magnesium ion binding"/>
    <property type="evidence" value="ECO:0007669"/>
    <property type="project" value="UniProtKB-UniRule"/>
</dbReference>
<keyword evidence="7 15" id="KW-0235">DNA replication</keyword>
<dbReference type="Pfam" id="PF00817">
    <property type="entry name" value="IMS"/>
    <property type="match status" value="1"/>
</dbReference>
<dbReference type="Pfam" id="PF11799">
    <property type="entry name" value="IMS_C"/>
    <property type="match status" value="1"/>
</dbReference>
<dbReference type="InterPro" id="IPR050116">
    <property type="entry name" value="DNA_polymerase-Y"/>
</dbReference>
<proteinExistence type="inferred from homology"/>
<feature type="active site" evidence="15">
    <location>
        <position position="104"/>
    </location>
</feature>
<dbReference type="RefSeq" id="WP_120182738.1">
    <property type="nucleotide sequence ID" value="NZ_MBTA01000027.1"/>
</dbReference>
<evidence type="ECO:0000256" key="1">
    <source>
        <dbReference type="ARBA" id="ARBA00004496"/>
    </source>
</evidence>
<dbReference type="Gene3D" id="3.30.1490.100">
    <property type="entry name" value="DNA polymerase, Y-family, little finger domain"/>
    <property type="match status" value="1"/>
</dbReference>
<dbReference type="InterPro" id="IPR053848">
    <property type="entry name" value="IMS_HHH_1"/>
</dbReference>
<dbReference type="GO" id="GO:0042276">
    <property type="term" value="P:error-prone translesion synthesis"/>
    <property type="evidence" value="ECO:0007669"/>
    <property type="project" value="TreeGrafter"/>
</dbReference>
<evidence type="ECO:0000256" key="5">
    <source>
        <dbReference type="ARBA" id="ARBA00022679"/>
    </source>
</evidence>
<feature type="binding site" evidence="15">
    <location>
        <position position="9"/>
    </location>
    <ligand>
        <name>Mg(2+)</name>
        <dbReference type="ChEBI" id="CHEBI:18420"/>
    </ligand>
</feature>
<gene>
    <name evidence="15" type="primary">dinB</name>
    <name evidence="17" type="ORF">BCY91_09735</name>
</gene>
<protein>
    <recommendedName>
        <fullName evidence="15">DNA polymerase IV</fullName>
        <shortName evidence="15">Pol IV</shortName>
        <ecNumber evidence="15">2.7.7.7</ecNumber>
    </recommendedName>
</protein>
<dbReference type="InterPro" id="IPR043128">
    <property type="entry name" value="Rev_trsase/Diguanyl_cyclase"/>
</dbReference>
<keyword evidence="10 15" id="KW-0460">Magnesium</keyword>
<accession>A0A419S3F2</accession>
<dbReference type="InterPro" id="IPR022880">
    <property type="entry name" value="DNApol_IV"/>
</dbReference>
<keyword evidence="8 15" id="KW-0479">Metal-binding</keyword>
<dbReference type="Proteomes" id="UP000283433">
    <property type="component" value="Unassembled WGS sequence"/>
</dbReference>
<comment type="similarity">
    <text evidence="2 15">Belongs to the DNA polymerase type-Y family.</text>
</comment>
<dbReference type="PROSITE" id="PS50173">
    <property type="entry name" value="UMUC"/>
    <property type="match status" value="1"/>
</dbReference>
<keyword evidence="3 15" id="KW-0515">Mutator protein</keyword>
<dbReference type="GO" id="GO:0009432">
    <property type="term" value="P:SOS response"/>
    <property type="evidence" value="ECO:0007669"/>
    <property type="project" value="TreeGrafter"/>
</dbReference>
<dbReference type="InterPro" id="IPR001126">
    <property type="entry name" value="UmuC"/>
</dbReference>
<dbReference type="GO" id="GO:0005829">
    <property type="term" value="C:cytosol"/>
    <property type="evidence" value="ECO:0007669"/>
    <property type="project" value="TreeGrafter"/>
</dbReference>
<comment type="subcellular location">
    <subcellularLocation>
        <location evidence="1 15">Cytoplasm</location>
    </subcellularLocation>
</comment>
<evidence type="ECO:0000256" key="11">
    <source>
        <dbReference type="ARBA" id="ARBA00022932"/>
    </source>
</evidence>
<dbReference type="EMBL" id="MBTA01000027">
    <property type="protein sequence ID" value="RKD13829.1"/>
    <property type="molecule type" value="Genomic_DNA"/>
</dbReference>
<organism evidence="17 18">
    <name type="scientific">Pelobium manganitolerans</name>
    <dbReference type="NCBI Taxonomy" id="1842495"/>
    <lineage>
        <taxon>Bacteria</taxon>
        <taxon>Pseudomonadati</taxon>
        <taxon>Bacteroidota</taxon>
        <taxon>Sphingobacteriia</taxon>
        <taxon>Sphingobacteriales</taxon>
        <taxon>Sphingobacteriaceae</taxon>
        <taxon>Pelobium</taxon>
    </lineage>
</organism>